<keyword evidence="5 10" id="KW-0694">RNA-binding</keyword>
<dbReference type="InterPro" id="IPR010920">
    <property type="entry name" value="LSM_dom_sf"/>
</dbReference>
<dbReference type="Pfam" id="PF01423">
    <property type="entry name" value="LSM"/>
    <property type="match status" value="1"/>
</dbReference>
<dbReference type="InterPro" id="IPR033871">
    <property type="entry name" value="LSm5"/>
</dbReference>
<keyword evidence="9 10" id="KW-0687">Ribonucleoprotein</keyword>
<evidence type="ECO:0000256" key="9">
    <source>
        <dbReference type="ARBA" id="ARBA00023274"/>
    </source>
</evidence>
<comment type="function">
    <text evidence="10">Plays a role in U6 snRNP assembly and function. Binds to the 3' end of U6 snRNA.</text>
</comment>
<evidence type="ECO:0000259" key="12">
    <source>
        <dbReference type="PROSITE" id="PS52002"/>
    </source>
</evidence>
<evidence type="ECO:0000256" key="11">
    <source>
        <dbReference type="SAM" id="MobiDB-lite"/>
    </source>
</evidence>
<evidence type="ECO:0000256" key="1">
    <source>
        <dbReference type="ARBA" id="ARBA00004123"/>
    </source>
</evidence>
<feature type="domain" description="Sm" evidence="12">
    <location>
        <begin position="47"/>
        <end position="119"/>
    </location>
</feature>
<evidence type="ECO:0000256" key="8">
    <source>
        <dbReference type="ARBA" id="ARBA00023242"/>
    </source>
</evidence>
<evidence type="ECO:0000256" key="5">
    <source>
        <dbReference type="ARBA" id="ARBA00022884"/>
    </source>
</evidence>
<accession>A0AAD5WTQ8</accession>
<evidence type="ECO:0000313" key="13">
    <source>
        <dbReference type="EMBL" id="KAJ2904026.1"/>
    </source>
</evidence>
<keyword evidence="6" id="KW-0007">Acetylation</keyword>
<gene>
    <name evidence="10" type="primary">LSM5</name>
    <name evidence="13" type="ORF">MKZ38_008958</name>
</gene>
<proteinExistence type="inferred from homology"/>
<comment type="subcellular location">
    <subcellularLocation>
        <location evidence="1 10">Nucleus</location>
    </subcellularLocation>
</comment>
<evidence type="ECO:0000256" key="3">
    <source>
        <dbReference type="ARBA" id="ARBA00022664"/>
    </source>
</evidence>
<dbReference type="PANTHER" id="PTHR20971">
    <property type="entry name" value="U6 SNRNA-ASSOCIATED PROTEIN"/>
    <property type="match status" value="1"/>
</dbReference>
<keyword evidence="7 10" id="KW-0508">mRNA splicing</keyword>
<evidence type="ECO:0000256" key="6">
    <source>
        <dbReference type="ARBA" id="ARBA00022990"/>
    </source>
</evidence>
<dbReference type="GO" id="GO:0046540">
    <property type="term" value="C:U4/U6 x U5 tri-snRNP complex"/>
    <property type="evidence" value="ECO:0007669"/>
    <property type="project" value="TreeGrafter"/>
</dbReference>
<comment type="subunit">
    <text evidence="10">LSm subunits form a heteromer with a doughnut shape.</text>
</comment>
<sequence>MASPQLLPLGQSCLMPYPTHKLPPGTDDHFPDRLDGDMVLLTRYLVHRTELIDKCVGSRIWVIMKGDREFSGTLVGFDDYVNMVLEDVTEFDYSGSQTKLSKCLLNGNNICMRLTALEETKGTENKKREVVEVEEEESDPEQGYQEGSKKGISGLEARYQWQGHIGIEGSMPVRSVKARKA</sequence>
<dbReference type="CDD" id="cd01732">
    <property type="entry name" value="LSm5"/>
    <property type="match status" value="1"/>
</dbReference>
<dbReference type="EMBL" id="JAKWBI020000064">
    <property type="protein sequence ID" value="KAJ2904026.1"/>
    <property type="molecule type" value="Genomic_DNA"/>
</dbReference>
<keyword evidence="14" id="KW-1185">Reference proteome</keyword>
<dbReference type="AlphaFoldDB" id="A0AAD5WTQ8"/>
<comment type="caution">
    <text evidence="13">The sequence shown here is derived from an EMBL/GenBank/DDBJ whole genome shotgun (WGS) entry which is preliminary data.</text>
</comment>
<dbReference type="Gene3D" id="2.30.30.100">
    <property type="match status" value="1"/>
</dbReference>
<dbReference type="PROSITE" id="PS52002">
    <property type="entry name" value="SM"/>
    <property type="match status" value="1"/>
</dbReference>
<dbReference type="SMART" id="SM00651">
    <property type="entry name" value="Sm"/>
    <property type="match status" value="1"/>
</dbReference>
<evidence type="ECO:0000313" key="14">
    <source>
        <dbReference type="Proteomes" id="UP001201980"/>
    </source>
</evidence>
<dbReference type="GO" id="GO:0003723">
    <property type="term" value="F:RNA binding"/>
    <property type="evidence" value="ECO:0007669"/>
    <property type="project" value="UniProtKB-KW"/>
</dbReference>
<dbReference type="InterPro" id="IPR001163">
    <property type="entry name" value="Sm_dom_euk/arc"/>
</dbReference>
<evidence type="ECO:0000256" key="10">
    <source>
        <dbReference type="RuleBase" id="RU365055"/>
    </source>
</evidence>
<keyword evidence="8 10" id="KW-0539">Nucleus</keyword>
<dbReference type="SUPFAM" id="SSF50182">
    <property type="entry name" value="Sm-like ribonucleoproteins"/>
    <property type="match status" value="1"/>
</dbReference>
<dbReference type="GO" id="GO:0005688">
    <property type="term" value="C:U6 snRNP"/>
    <property type="evidence" value="ECO:0007669"/>
    <property type="project" value="TreeGrafter"/>
</dbReference>
<organism evidence="13 14">
    <name type="scientific">Zalerion maritima</name>
    <dbReference type="NCBI Taxonomy" id="339359"/>
    <lineage>
        <taxon>Eukaryota</taxon>
        <taxon>Fungi</taxon>
        <taxon>Dikarya</taxon>
        <taxon>Ascomycota</taxon>
        <taxon>Pezizomycotina</taxon>
        <taxon>Sordariomycetes</taxon>
        <taxon>Lulworthiomycetidae</taxon>
        <taxon>Lulworthiales</taxon>
        <taxon>Lulworthiaceae</taxon>
        <taxon>Zalerion</taxon>
    </lineage>
</organism>
<dbReference type="InterPro" id="IPR047575">
    <property type="entry name" value="Sm"/>
</dbReference>
<dbReference type="GO" id="GO:0000398">
    <property type="term" value="P:mRNA splicing, via spliceosome"/>
    <property type="evidence" value="ECO:0007669"/>
    <property type="project" value="TreeGrafter"/>
</dbReference>
<protein>
    <recommendedName>
        <fullName evidence="10">LSM complex subunit LSM5</fullName>
    </recommendedName>
</protein>
<reference evidence="13" key="1">
    <citation type="submission" date="2022-07" db="EMBL/GenBank/DDBJ databases">
        <title>Draft genome sequence of Zalerion maritima ATCC 34329, a (micro)plastics degrading marine fungus.</title>
        <authorList>
            <person name="Paco A."/>
            <person name="Goncalves M.F.M."/>
            <person name="Rocha-Santos T.A.P."/>
            <person name="Alves A."/>
        </authorList>
    </citation>
    <scope>NUCLEOTIDE SEQUENCE</scope>
    <source>
        <strain evidence="13">ATCC 34329</strain>
    </source>
</reference>
<dbReference type="Proteomes" id="UP001201980">
    <property type="component" value="Unassembled WGS sequence"/>
</dbReference>
<evidence type="ECO:0000256" key="4">
    <source>
        <dbReference type="ARBA" id="ARBA00022728"/>
    </source>
</evidence>
<dbReference type="PANTHER" id="PTHR20971:SF0">
    <property type="entry name" value="U6 SNRNA-ASSOCIATED SM-LIKE PROTEIN LSM5"/>
    <property type="match status" value="1"/>
</dbReference>
<evidence type="ECO:0000256" key="2">
    <source>
        <dbReference type="ARBA" id="ARBA00006850"/>
    </source>
</evidence>
<dbReference type="GO" id="GO:1990726">
    <property type="term" value="C:Lsm1-7-Pat1 complex"/>
    <property type="evidence" value="ECO:0007669"/>
    <property type="project" value="TreeGrafter"/>
</dbReference>
<dbReference type="FunFam" id="2.30.30.100:FF:000003">
    <property type="entry name" value="U6 snRNA-associated Sm-like protein LSm5"/>
    <property type="match status" value="1"/>
</dbReference>
<dbReference type="GO" id="GO:0005681">
    <property type="term" value="C:spliceosomal complex"/>
    <property type="evidence" value="ECO:0007669"/>
    <property type="project" value="UniProtKB-KW"/>
</dbReference>
<evidence type="ECO:0000256" key="7">
    <source>
        <dbReference type="ARBA" id="ARBA00023187"/>
    </source>
</evidence>
<feature type="region of interest" description="Disordered" evidence="11">
    <location>
        <begin position="125"/>
        <end position="149"/>
    </location>
</feature>
<name>A0AAD5WTQ8_9PEZI</name>
<comment type="similarity">
    <text evidence="2 10">Belongs to the snRNP Sm proteins family.</text>
</comment>
<keyword evidence="3 10" id="KW-0507">mRNA processing</keyword>
<keyword evidence="4 10" id="KW-0747">Spliceosome</keyword>